<dbReference type="EMBL" id="LXEY01000021">
    <property type="protein sequence ID" value="OAV59853.1"/>
    <property type="molecule type" value="Genomic_DNA"/>
</dbReference>
<reference evidence="3 4" key="1">
    <citation type="submission" date="2016-04" db="EMBL/GenBank/DDBJ databases">
        <title>First whole genome shotgun sequence of the bacterium Enteractinococcus sp. strain UASWS1574.</title>
        <authorList>
            <person name="Crovadore J."/>
            <person name="Chablais R."/>
            <person name="Lefort F."/>
        </authorList>
    </citation>
    <scope>NUCLEOTIDE SEQUENCE [LARGE SCALE GENOMIC DNA]</scope>
    <source>
        <strain evidence="3 4">UASWS1574</strain>
    </source>
</reference>
<accession>A0A1B7LXG1</accession>
<dbReference type="AlphaFoldDB" id="A0A1B7LXG1"/>
<evidence type="ECO:0000313" key="4">
    <source>
        <dbReference type="Proteomes" id="UP000078292"/>
    </source>
</evidence>
<dbReference type="RefSeq" id="WP_043058348.1">
    <property type="nucleotide sequence ID" value="NZ_LXEY01000021.1"/>
</dbReference>
<dbReference type="Pfam" id="PF24837">
    <property type="entry name" value="AMIN-like"/>
    <property type="match status" value="1"/>
</dbReference>
<name>A0A1B7LXG1_9MICC</name>
<dbReference type="OrthoDB" id="3393679at2"/>
<comment type="caution">
    <text evidence="3">The sequence shown here is derived from an EMBL/GenBank/DDBJ whole genome shotgun (WGS) entry which is preliminary data.</text>
</comment>
<feature type="domain" description="AMIN-like" evidence="2">
    <location>
        <begin position="94"/>
        <end position="218"/>
    </location>
</feature>
<feature type="region of interest" description="Disordered" evidence="1">
    <location>
        <begin position="27"/>
        <end position="83"/>
    </location>
</feature>
<dbReference type="PROSITE" id="PS51257">
    <property type="entry name" value="PROKAR_LIPOPROTEIN"/>
    <property type="match status" value="1"/>
</dbReference>
<proteinExistence type="predicted"/>
<dbReference type="STRING" id="1837282.A6F49_13925"/>
<evidence type="ECO:0000259" key="2">
    <source>
        <dbReference type="Pfam" id="PF24837"/>
    </source>
</evidence>
<dbReference type="InterPro" id="IPR056303">
    <property type="entry name" value="AMIN-like"/>
</dbReference>
<evidence type="ECO:0000256" key="1">
    <source>
        <dbReference type="SAM" id="MobiDB-lite"/>
    </source>
</evidence>
<sequence>MKYHRTPTVVLRFVFATCIVGLTATGCSTYERPDATPPDASAASSPQTSPTQQQSEPTQQQSEPGTQPVGEFRTGSYESDNWPDFGDAKGVYPVAMRSAVHDGFERIVIEHAGTGTPSMLVRYTDEPMAPGSGADLGIDQDAVLEVVWSGTSSIDDMDVDELMQVNDPITDLNTTAAQSVVVFPPFEATSNYFIGLDEQRPYAVTILQDPVRLVVDIQTD</sequence>
<evidence type="ECO:0000313" key="3">
    <source>
        <dbReference type="EMBL" id="OAV59853.1"/>
    </source>
</evidence>
<keyword evidence="4" id="KW-1185">Reference proteome</keyword>
<feature type="compositionally biased region" description="Low complexity" evidence="1">
    <location>
        <begin position="37"/>
        <end position="64"/>
    </location>
</feature>
<gene>
    <name evidence="3" type="ORF">A6F49_13925</name>
</gene>
<protein>
    <recommendedName>
        <fullName evidence="2">AMIN-like domain-containing protein</fullName>
    </recommendedName>
</protein>
<organism evidence="3 4">
    <name type="scientific">Enteractinococcus helveticum</name>
    <dbReference type="NCBI Taxonomy" id="1837282"/>
    <lineage>
        <taxon>Bacteria</taxon>
        <taxon>Bacillati</taxon>
        <taxon>Actinomycetota</taxon>
        <taxon>Actinomycetes</taxon>
        <taxon>Micrococcales</taxon>
        <taxon>Micrococcaceae</taxon>
    </lineage>
</organism>
<dbReference type="Proteomes" id="UP000078292">
    <property type="component" value="Unassembled WGS sequence"/>
</dbReference>